<dbReference type="InterPro" id="IPR009875">
    <property type="entry name" value="PilZ_domain"/>
</dbReference>
<accession>A0A1W1YH51</accession>
<dbReference type="Proteomes" id="UP000192790">
    <property type="component" value="Unassembled WGS sequence"/>
</dbReference>
<dbReference type="Gene3D" id="2.40.10.220">
    <property type="entry name" value="predicted glycosyltransferase like domains"/>
    <property type="match status" value="1"/>
</dbReference>
<dbReference type="EMBL" id="FWXW01000001">
    <property type="protein sequence ID" value="SMC35452.1"/>
    <property type="molecule type" value="Genomic_DNA"/>
</dbReference>
<protein>
    <submittedName>
        <fullName evidence="2">Protein YcgR</fullName>
    </submittedName>
</protein>
<evidence type="ECO:0000313" key="2">
    <source>
        <dbReference type="EMBL" id="SMC35452.1"/>
    </source>
</evidence>
<dbReference type="RefSeq" id="WP_159447969.1">
    <property type="nucleotide sequence ID" value="NZ_FWXW01000001.1"/>
</dbReference>
<dbReference type="OrthoDB" id="9783080at2"/>
<evidence type="ECO:0000313" key="3">
    <source>
        <dbReference type="Proteomes" id="UP000192790"/>
    </source>
</evidence>
<dbReference type="STRING" id="1122930.SAMN02745168_0405"/>
<sequence>MSIHSFLKIGDKVQVLFDGKWYVTMVERKEGEDEFLVSVPWSRLRMARLDLGSTYAFRSTNPRGLYEFDCLILSRETTDQILLYRVKIVSELRRIQRRRAYRENVMLDVCIANPPDPSAGNAKPVLCWTHTRNVSEFGMLFYSAKRYLVGDELRCRILLNRFGFSEEISDIRAEVVHCELPDAEDPKYKIGVVFSDITTKDKRLLSKFVARCQREDRL</sequence>
<gene>
    <name evidence="2" type="ORF">SAMN02745168_0405</name>
</gene>
<keyword evidence="3" id="KW-1185">Reference proteome</keyword>
<dbReference type="Pfam" id="PF07238">
    <property type="entry name" value="PilZ"/>
    <property type="match status" value="1"/>
</dbReference>
<feature type="domain" description="PilZ" evidence="1">
    <location>
        <begin position="96"/>
        <end position="210"/>
    </location>
</feature>
<dbReference type="AlphaFoldDB" id="A0A1W1YH51"/>
<evidence type="ECO:0000259" key="1">
    <source>
        <dbReference type="Pfam" id="PF07238"/>
    </source>
</evidence>
<reference evidence="2 3" key="1">
    <citation type="submission" date="2017-04" db="EMBL/GenBank/DDBJ databases">
        <authorList>
            <person name="Afonso C.L."/>
            <person name="Miller P.J."/>
            <person name="Scott M.A."/>
            <person name="Spackman E."/>
            <person name="Goraichik I."/>
            <person name="Dimitrov K.M."/>
            <person name="Suarez D.L."/>
            <person name="Swayne D.E."/>
        </authorList>
    </citation>
    <scope>NUCLEOTIDE SEQUENCE [LARGE SCALE GENOMIC DNA]</scope>
    <source>
        <strain evidence="2 3">DSM 12816</strain>
    </source>
</reference>
<name>A0A1W1YH51_9FIRM</name>
<dbReference type="GO" id="GO:0035438">
    <property type="term" value="F:cyclic-di-GMP binding"/>
    <property type="evidence" value="ECO:0007669"/>
    <property type="project" value="InterPro"/>
</dbReference>
<proteinExistence type="predicted"/>
<organism evidence="2 3">
    <name type="scientific">Papillibacter cinnamivorans DSM 12816</name>
    <dbReference type="NCBI Taxonomy" id="1122930"/>
    <lineage>
        <taxon>Bacteria</taxon>
        <taxon>Bacillati</taxon>
        <taxon>Bacillota</taxon>
        <taxon>Clostridia</taxon>
        <taxon>Eubacteriales</taxon>
        <taxon>Oscillospiraceae</taxon>
        <taxon>Papillibacter</taxon>
    </lineage>
</organism>